<dbReference type="Gene3D" id="3.40.50.300">
    <property type="entry name" value="P-loop containing nucleotide triphosphate hydrolases"/>
    <property type="match status" value="1"/>
</dbReference>
<dbReference type="InterPro" id="IPR031167">
    <property type="entry name" value="G_OBG"/>
</dbReference>
<dbReference type="EMBL" id="JALLBG020000293">
    <property type="protein sequence ID" value="KAL3756747.1"/>
    <property type="molecule type" value="Genomic_DNA"/>
</dbReference>
<evidence type="ECO:0000313" key="6">
    <source>
        <dbReference type="EMBL" id="KAL3756747.1"/>
    </source>
</evidence>
<keyword evidence="2" id="KW-0547">Nucleotide-binding</keyword>
<dbReference type="InterPro" id="IPR027417">
    <property type="entry name" value="P-loop_NTPase"/>
</dbReference>
<comment type="caution">
    <text evidence="6">The sequence shown here is derived from an EMBL/GenBank/DDBJ whole genome shotgun (WGS) entry which is preliminary data.</text>
</comment>
<dbReference type="InterPro" id="IPR004396">
    <property type="entry name" value="ATPase_YchF/OLA1"/>
</dbReference>
<dbReference type="NCBIfam" id="TIGR00092">
    <property type="entry name" value="redox-regulated ATPase YchF"/>
    <property type="match status" value="1"/>
</dbReference>
<evidence type="ECO:0000313" key="7">
    <source>
        <dbReference type="Proteomes" id="UP001530293"/>
    </source>
</evidence>
<evidence type="ECO:0000256" key="2">
    <source>
        <dbReference type="ARBA" id="ARBA00022741"/>
    </source>
</evidence>
<reference evidence="6 7" key="1">
    <citation type="submission" date="2024-10" db="EMBL/GenBank/DDBJ databases">
        <title>Updated reference genomes for cyclostephanoid diatoms.</title>
        <authorList>
            <person name="Roberts W.R."/>
            <person name="Alverson A.J."/>
        </authorList>
    </citation>
    <scope>NUCLEOTIDE SEQUENCE [LARGE SCALE GENOMIC DNA]</scope>
    <source>
        <strain evidence="6 7">AJA232-27</strain>
    </source>
</reference>
<evidence type="ECO:0000259" key="5">
    <source>
        <dbReference type="PROSITE" id="PS51710"/>
    </source>
</evidence>
<evidence type="ECO:0000256" key="1">
    <source>
        <dbReference type="ARBA" id="ARBA00022723"/>
    </source>
</evidence>
<dbReference type="Pfam" id="PF06071">
    <property type="entry name" value="YchF-GTPase_C"/>
    <property type="match status" value="1"/>
</dbReference>
<feature type="chain" id="PRO_5044757981" description="OBG-type G domain-containing protein" evidence="4">
    <location>
        <begin position="20"/>
        <end position="446"/>
    </location>
</feature>
<keyword evidence="1" id="KW-0479">Metal-binding</keyword>
<dbReference type="AlphaFoldDB" id="A0ABD3LZD0"/>
<dbReference type="PRINTS" id="PR00326">
    <property type="entry name" value="GTP1OBG"/>
</dbReference>
<dbReference type="Gene3D" id="1.10.150.300">
    <property type="entry name" value="TGS-like domain"/>
    <property type="match status" value="1"/>
</dbReference>
<feature type="domain" description="OBG-type G" evidence="5">
    <location>
        <begin position="62"/>
        <end position="321"/>
    </location>
</feature>
<dbReference type="InterPro" id="IPR006073">
    <property type="entry name" value="GTP-bd"/>
</dbReference>
<keyword evidence="7" id="KW-1185">Reference proteome</keyword>
<proteinExistence type="predicted"/>
<dbReference type="SUPFAM" id="SSF81271">
    <property type="entry name" value="TGS-like"/>
    <property type="match status" value="1"/>
</dbReference>
<gene>
    <name evidence="6" type="ORF">ACHAWU_003497</name>
</gene>
<name>A0ABD3LZD0_9STRA</name>
<dbReference type="PANTHER" id="PTHR23305">
    <property type="entry name" value="OBG GTPASE FAMILY"/>
    <property type="match status" value="1"/>
</dbReference>
<accession>A0ABD3LZD0</accession>
<dbReference type="InterPro" id="IPR023192">
    <property type="entry name" value="TGS-like_dom_sf"/>
</dbReference>
<dbReference type="PANTHER" id="PTHR23305:SF18">
    <property type="entry name" value="OBG-TYPE G DOMAIN-CONTAINING PROTEIN"/>
    <property type="match status" value="1"/>
</dbReference>
<dbReference type="InterPro" id="IPR012675">
    <property type="entry name" value="Beta-grasp_dom_sf"/>
</dbReference>
<protein>
    <recommendedName>
        <fullName evidence="5">OBG-type G domain-containing protein</fullName>
    </recommendedName>
</protein>
<dbReference type="GO" id="GO:0046872">
    <property type="term" value="F:metal ion binding"/>
    <property type="evidence" value="ECO:0007669"/>
    <property type="project" value="UniProtKB-KW"/>
</dbReference>
<dbReference type="Pfam" id="PF01926">
    <property type="entry name" value="MMR_HSR1"/>
    <property type="match status" value="1"/>
</dbReference>
<keyword evidence="3" id="KW-0067">ATP-binding</keyword>
<feature type="signal peptide" evidence="4">
    <location>
        <begin position="1"/>
        <end position="19"/>
    </location>
</feature>
<dbReference type="SUPFAM" id="SSF52540">
    <property type="entry name" value="P-loop containing nucleoside triphosphate hydrolases"/>
    <property type="match status" value="1"/>
</dbReference>
<keyword evidence="4" id="KW-0732">Signal</keyword>
<dbReference type="Proteomes" id="UP001530293">
    <property type="component" value="Unassembled WGS sequence"/>
</dbReference>
<sequence length="446" mass="48902">MIAFLTMICMAASIPTSDGMSLSAFTPATSTSFTFGLYQHTLMKLHRPTTTKTNARVLSMKIKVGLIGLPNVGKSTLFNAVAQKSIAEARNFPFCTIEPNVTPIPIPDDDTNHTTLKKLATLAKSTNALPSNIFLVDVAGLVKGASKGEGLGNKFLATVRECDLIVHVVRSYIDDDIIHVSEKIDPVSDADIVNLELILADLAQVQRRLDNSACDGMERCVLLLVENALENGLPARSLNLSIEEVNAVKSMGLLSLKPMIYAFNVDEVDFALNWSESMYLAGECMKQLQYCDMDTDSCMVVSAKLESDIGALSSEQRCEYLESIGAEFRDPAAESRLWSYHNLPLRVKEVLHLGLVYTGPGVPPERSRTTKAHILSSFSNNGMTAFDLAGKLHGDIQKGFIRAEVIQSQDLIGYENYSAAKEDGRIRTEGKEYVLTNGDVVLIKWR</sequence>
<dbReference type="InterPro" id="IPR013029">
    <property type="entry name" value="YchF_C"/>
</dbReference>
<dbReference type="PROSITE" id="PS51710">
    <property type="entry name" value="G_OBG"/>
    <property type="match status" value="1"/>
</dbReference>
<dbReference type="GO" id="GO:0005524">
    <property type="term" value="F:ATP binding"/>
    <property type="evidence" value="ECO:0007669"/>
    <property type="project" value="UniProtKB-KW"/>
</dbReference>
<organism evidence="6 7">
    <name type="scientific">Discostella pseudostelligera</name>
    <dbReference type="NCBI Taxonomy" id="259834"/>
    <lineage>
        <taxon>Eukaryota</taxon>
        <taxon>Sar</taxon>
        <taxon>Stramenopiles</taxon>
        <taxon>Ochrophyta</taxon>
        <taxon>Bacillariophyta</taxon>
        <taxon>Coscinodiscophyceae</taxon>
        <taxon>Thalassiosirophycidae</taxon>
        <taxon>Stephanodiscales</taxon>
        <taxon>Stephanodiscaceae</taxon>
        <taxon>Discostella</taxon>
    </lineage>
</organism>
<dbReference type="InterPro" id="IPR012676">
    <property type="entry name" value="TGS-like"/>
</dbReference>
<evidence type="ECO:0000256" key="3">
    <source>
        <dbReference type="ARBA" id="ARBA00022840"/>
    </source>
</evidence>
<evidence type="ECO:0000256" key="4">
    <source>
        <dbReference type="SAM" id="SignalP"/>
    </source>
</evidence>
<dbReference type="Gene3D" id="3.10.20.30">
    <property type="match status" value="1"/>
</dbReference>